<dbReference type="Pfam" id="PF03184">
    <property type="entry name" value="DDE_1"/>
    <property type="match status" value="1"/>
</dbReference>
<dbReference type="AlphaFoldDB" id="A0A9P8ML76"/>
<evidence type="ECO:0000256" key="1">
    <source>
        <dbReference type="ARBA" id="ARBA00023125"/>
    </source>
</evidence>
<dbReference type="InterPro" id="IPR006600">
    <property type="entry name" value="HTH_CenpB_DNA-bd_dom"/>
</dbReference>
<dbReference type="EMBL" id="JAIZPD010000022">
    <property type="protein sequence ID" value="KAH0957175.1"/>
    <property type="molecule type" value="Genomic_DNA"/>
</dbReference>
<dbReference type="PANTHER" id="PTHR19303">
    <property type="entry name" value="TRANSPOSON"/>
    <property type="match status" value="1"/>
</dbReference>
<feature type="compositionally biased region" description="Polar residues" evidence="2">
    <location>
        <begin position="50"/>
        <end position="62"/>
    </location>
</feature>
<gene>
    <name evidence="4" type="ORF">HRG_11724</name>
</gene>
<dbReference type="InterPro" id="IPR004875">
    <property type="entry name" value="DDE_SF_endonuclease_dom"/>
</dbReference>
<dbReference type="GO" id="GO:0005634">
    <property type="term" value="C:nucleus"/>
    <property type="evidence" value="ECO:0007669"/>
    <property type="project" value="TreeGrafter"/>
</dbReference>
<dbReference type="GO" id="GO:0003677">
    <property type="term" value="F:DNA binding"/>
    <property type="evidence" value="ECO:0007669"/>
    <property type="project" value="UniProtKB-KW"/>
</dbReference>
<dbReference type="RefSeq" id="XP_044714689.1">
    <property type="nucleotide sequence ID" value="XM_044870194.1"/>
</dbReference>
<evidence type="ECO:0000313" key="5">
    <source>
        <dbReference type="Proteomes" id="UP000824596"/>
    </source>
</evidence>
<dbReference type="PROSITE" id="PS51253">
    <property type="entry name" value="HTH_CENPB"/>
    <property type="match status" value="1"/>
</dbReference>
<sequence>MRREEARLLEARVQKAKKYLDQNPTAKVTTVARQFEVPRGRLRSRLDGRTSLTDRQPTNTKLSKPEEDALCRYIDRLGAVNLAVRREFIVDAANRILKERSGKASQSNPPTVGIHWIDRFVKRHKYLLMSQKQLESNRQAAEDIPTVIEWYKKLHAVMQSEGIVEDDIWNMDETGFRIGESATAIECISAARWYEVMKHYPDTRIAMSPTGYSNDEICLEWIYHFDEHTKNKTKGNKRLLLLDGFGSHHTYPFIEYCGRRVFQPLKHYHAKAVDLVVRDGCTDITKLEFLDFIQDVRKQAFRQLTIISAFRKTGIVPFNQEVVLAVMKARKARTPTPELDPALLSSPFGTPVTLRQMHKAATQLEDQFTIAEECNDGSILLEEDFLVSVGQFIRGAISTNDSAGP</sequence>
<reference evidence="4" key="1">
    <citation type="submission" date="2021-09" db="EMBL/GenBank/DDBJ databases">
        <title>A high-quality genome of the endoparasitic fungus Hirsutella rhossiliensis with a comparison of Hirsutella genomes reveals transposable elements contributing to genome size variation.</title>
        <authorList>
            <person name="Lin R."/>
            <person name="Jiao Y."/>
            <person name="Sun X."/>
            <person name="Ling J."/>
            <person name="Xie B."/>
            <person name="Cheng X."/>
        </authorList>
    </citation>
    <scope>NUCLEOTIDE SEQUENCE</scope>
    <source>
        <strain evidence="4">HR02</strain>
    </source>
</reference>
<evidence type="ECO:0000256" key="2">
    <source>
        <dbReference type="SAM" id="MobiDB-lite"/>
    </source>
</evidence>
<dbReference type="Pfam" id="PF03221">
    <property type="entry name" value="HTH_Tnp_Tc5"/>
    <property type="match status" value="1"/>
</dbReference>
<dbReference type="PANTHER" id="PTHR19303:SF74">
    <property type="entry name" value="POGO TRANSPOSABLE ELEMENT WITH KRAB DOMAIN"/>
    <property type="match status" value="1"/>
</dbReference>
<name>A0A9P8ML76_9HYPO</name>
<dbReference type="OrthoDB" id="5014592at2759"/>
<keyword evidence="5" id="KW-1185">Reference proteome</keyword>
<dbReference type="Proteomes" id="UP000824596">
    <property type="component" value="Unassembled WGS sequence"/>
</dbReference>
<feature type="domain" description="HTH CENPB-type" evidence="3">
    <location>
        <begin position="54"/>
        <end position="130"/>
    </location>
</feature>
<organism evidence="4 5">
    <name type="scientific">Hirsutella rhossiliensis</name>
    <dbReference type="NCBI Taxonomy" id="111463"/>
    <lineage>
        <taxon>Eukaryota</taxon>
        <taxon>Fungi</taxon>
        <taxon>Dikarya</taxon>
        <taxon>Ascomycota</taxon>
        <taxon>Pezizomycotina</taxon>
        <taxon>Sordariomycetes</taxon>
        <taxon>Hypocreomycetidae</taxon>
        <taxon>Hypocreales</taxon>
        <taxon>Ophiocordycipitaceae</taxon>
        <taxon>Hirsutella</taxon>
    </lineage>
</organism>
<dbReference type="GeneID" id="68360852"/>
<keyword evidence="1 4" id="KW-0238">DNA-binding</keyword>
<dbReference type="InterPro" id="IPR050863">
    <property type="entry name" value="CenT-Element_Derived"/>
</dbReference>
<feature type="region of interest" description="Disordered" evidence="2">
    <location>
        <begin position="43"/>
        <end position="64"/>
    </location>
</feature>
<protein>
    <submittedName>
        <fullName evidence="4">Tc5 transposase DNA-binding domain-containing protein</fullName>
    </submittedName>
</protein>
<accession>A0A9P8ML76</accession>
<comment type="caution">
    <text evidence="4">The sequence shown here is derived from an EMBL/GenBank/DDBJ whole genome shotgun (WGS) entry which is preliminary data.</text>
</comment>
<proteinExistence type="predicted"/>
<evidence type="ECO:0000313" key="4">
    <source>
        <dbReference type="EMBL" id="KAH0957175.1"/>
    </source>
</evidence>
<evidence type="ECO:0000259" key="3">
    <source>
        <dbReference type="PROSITE" id="PS51253"/>
    </source>
</evidence>